<evidence type="ECO:0000313" key="1">
    <source>
        <dbReference type="EMBL" id="KAG2283715.1"/>
    </source>
</evidence>
<organism evidence="1 2">
    <name type="scientific">Brassica carinata</name>
    <name type="common">Ethiopian mustard</name>
    <name type="synonym">Abyssinian cabbage</name>
    <dbReference type="NCBI Taxonomy" id="52824"/>
    <lineage>
        <taxon>Eukaryota</taxon>
        <taxon>Viridiplantae</taxon>
        <taxon>Streptophyta</taxon>
        <taxon>Embryophyta</taxon>
        <taxon>Tracheophyta</taxon>
        <taxon>Spermatophyta</taxon>
        <taxon>Magnoliopsida</taxon>
        <taxon>eudicotyledons</taxon>
        <taxon>Gunneridae</taxon>
        <taxon>Pentapetalae</taxon>
        <taxon>rosids</taxon>
        <taxon>malvids</taxon>
        <taxon>Brassicales</taxon>
        <taxon>Brassicaceae</taxon>
        <taxon>Brassiceae</taxon>
        <taxon>Brassica</taxon>
    </lineage>
</organism>
<reference evidence="1 2" key="1">
    <citation type="submission" date="2020-02" db="EMBL/GenBank/DDBJ databases">
        <authorList>
            <person name="Ma Q."/>
            <person name="Huang Y."/>
            <person name="Song X."/>
            <person name="Pei D."/>
        </authorList>
    </citation>
    <scope>NUCLEOTIDE SEQUENCE [LARGE SCALE GENOMIC DNA]</scope>
    <source>
        <strain evidence="1">Sxm20200214</strain>
        <tissue evidence="1">Leaf</tissue>
    </source>
</reference>
<dbReference type="EMBL" id="JAAMPC010000011">
    <property type="protein sequence ID" value="KAG2283715.1"/>
    <property type="molecule type" value="Genomic_DNA"/>
</dbReference>
<sequence>MLNTPLSSFKTPKPVAVHGRGVAAEVLGDRLWLMLRTGRSGLSLLLLVSHRVWRGVSASCKLVYAVETLQKRKTEVVAFLHRENSVTRFIRRSINMVVDLENAGPKSQLRCPINDYNEGNLGSRSVPSVCSGRGDNTTFVLRLHLQYSALQAAIYLSGKRGMLYFITILLDGHIMGSRDRNHSSNATGDISVTTRSEERKRCSFNAYLYNQPTGSATYDYLDFSDASLFSGVHHKKSEEAMASPSGFNEG</sequence>
<proteinExistence type="predicted"/>
<name>A0A8X7R8E8_BRACI</name>
<dbReference type="AlphaFoldDB" id="A0A8X7R8E8"/>
<keyword evidence="2" id="KW-1185">Reference proteome</keyword>
<gene>
    <name evidence="1" type="ORF">Bca52824_054935</name>
</gene>
<dbReference type="Proteomes" id="UP000886595">
    <property type="component" value="Unassembled WGS sequence"/>
</dbReference>
<evidence type="ECO:0000313" key="2">
    <source>
        <dbReference type="Proteomes" id="UP000886595"/>
    </source>
</evidence>
<protein>
    <submittedName>
        <fullName evidence="1">Uncharacterized protein</fullName>
    </submittedName>
</protein>
<accession>A0A8X7R8E8</accession>
<comment type="caution">
    <text evidence="1">The sequence shown here is derived from an EMBL/GenBank/DDBJ whole genome shotgun (WGS) entry which is preliminary data.</text>
</comment>